<accession>A0A815FIV1</accession>
<reference evidence="8" key="1">
    <citation type="submission" date="2021-02" db="EMBL/GenBank/DDBJ databases">
        <authorList>
            <person name="Nowell W R."/>
        </authorList>
    </citation>
    <scope>NUCLEOTIDE SEQUENCE</scope>
</reference>
<comment type="caution">
    <text evidence="8">The sequence shown here is derived from an EMBL/GenBank/DDBJ whole genome shotgun (WGS) entry which is preliminary data.</text>
</comment>
<evidence type="ECO:0000256" key="6">
    <source>
        <dbReference type="RuleBase" id="RU000384"/>
    </source>
</evidence>
<dbReference type="SUPFAM" id="SSF55931">
    <property type="entry name" value="Glutamine synthetase/guanido kinase"/>
    <property type="match status" value="1"/>
</dbReference>
<evidence type="ECO:0000259" key="7">
    <source>
        <dbReference type="PROSITE" id="PS51987"/>
    </source>
</evidence>
<evidence type="ECO:0000313" key="10">
    <source>
        <dbReference type="Proteomes" id="UP000663864"/>
    </source>
</evidence>
<dbReference type="EMBL" id="CAJNOT010002575">
    <property type="protein sequence ID" value="CAF1327329.1"/>
    <property type="molecule type" value="Genomic_DNA"/>
</dbReference>
<dbReference type="PROSITE" id="PS51987">
    <property type="entry name" value="GS_CATALYTIC"/>
    <property type="match status" value="1"/>
</dbReference>
<evidence type="ECO:0000256" key="2">
    <source>
        <dbReference type="ARBA" id="ARBA00022598"/>
    </source>
</evidence>
<name>A0A815FIV1_9BILA</name>
<dbReference type="Pfam" id="PF00120">
    <property type="entry name" value="Gln-synt_C"/>
    <property type="match status" value="1"/>
</dbReference>
<dbReference type="SMART" id="SM01230">
    <property type="entry name" value="Gln-synt_C"/>
    <property type="match status" value="1"/>
</dbReference>
<dbReference type="Proteomes" id="UP000663864">
    <property type="component" value="Unassembled WGS sequence"/>
</dbReference>
<dbReference type="PANTHER" id="PTHR43785">
    <property type="entry name" value="GAMMA-GLUTAMYLPUTRESCINE SYNTHETASE"/>
    <property type="match status" value="1"/>
</dbReference>
<comment type="similarity">
    <text evidence="1 5 6">Belongs to the glutamine synthetase family.</text>
</comment>
<feature type="domain" description="GS catalytic" evidence="7">
    <location>
        <begin position="120"/>
        <end position="461"/>
    </location>
</feature>
<dbReference type="GO" id="GO:0004356">
    <property type="term" value="F:glutamine synthetase activity"/>
    <property type="evidence" value="ECO:0007669"/>
    <property type="project" value="InterPro"/>
</dbReference>
<keyword evidence="4" id="KW-0067">ATP-binding</keyword>
<proteinExistence type="inferred from homology"/>
<dbReference type="Gene3D" id="3.30.590.10">
    <property type="entry name" value="Glutamine synthetase/guanido kinase, catalytic domain"/>
    <property type="match status" value="1"/>
</dbReference>
<dbReference type="FunFam" id="3.30.590.10:FF:000005">
    <property type="entry name" value="Probable glutamine synthetase"/>
    <property type="match status" value="1"/>
</dbReference>
<dbReference type="InterPro" id="IPR036651">
    <property type="entry name" value="Gln_synt_N_sf"/>
</dbReference>
<evidence type="ECO:0000256" key="1">
    <source>
        <dbReference type="ARBA" id="ARBA00009897"/>
    </source>
</evidence>
<gene>
    <name evidence="9" type="ORF">JBS370_LOCUS18710</name>
    <name evidence="8" type="ORF">ZHD862_LOCUS29332</name>
</gene>
<organism evidence="8 10">
    <name type="scientific">Rotaria sordida</name>
    <dbReference type="NCBI Taxonomy" id="392033"/>
    <lineage>
        <taxon>Eukaryota</taxon>
        <taxon>Metazoa</taxon>
        <taxon>Spiralia</taxon>
        <taxon>Gnathifera</taxon>
        <taxon>Rotifera</taxon>
        <taxon>Eurotatoria</taxon>
        <taxon>Bdelloidea</taxon>
        <taxon>Philodinida</taxon>
        <taxon>Philodinidae</taxon>
        <taxon>Rotaria</taxon>
    </lineage>
</organism>
<dbReference type="Gene3D" id="3.10.20.70">
    <property type="entry name" value="Glutamine synthetase, N-terminal domain"/>
    <property type="match status" value="1"/>
</dbReference>
<dbReference type="InterPro" id="IPR014746">
    <property type="entry name" value="Gln_synth/guanido_kin_cat_dom"/>
</dbReference>
<keyword evidence="3" id="KW-0547">Nucleotide-binding</keyword>
<dbReference type="GO" id="GO:0006542">
    <property type="term" value="P:glutamine biosynthetic process"/>
    <property type="evidence" value="ECO:0007669"/>
    <property type="project" value="InterPro"/>
</dbReference>
<dbReference type="Proteomes" id="UP000663836">
    <property type="component" value="Unassembled WGS sequence"/>
</dbReference>
<dbReference type="EMBL" id="CAJOBD010002152">
    <property type="protein sequence ID" value="CAF3859733.1"/>
    <property type="molecule type" value="Genomic_DNA"/>
</dbReference>
<dbReference type="GO" id="GO:0006576">
    <property type="term" value="P:biogenic amine metabolic process"/>
    <property type="evidence" value="ECO:0007669"/>
    <property type="project" value="UniProtKB-ARBA"/>
</dbReference>
<dbReference type="GO" id="GO:0005524">
    <property type="term" value="F:ATP binding"/>
    <property type="evidence" value="ECO:0007669"/>
    <property type="project" value="UniProtKB-KW"/>
</dbReference>
<dbReference type="PANTHER" id="PTHR43785:SF12">
    <property type="entry name" value="TYPE-1 GLUTAMINE SYNTHETASE 2"/>
    <property type="match status" value="1"/>
</dbReference>
<protein>
    <recommendedName>
        <fullName evidence="7">GS catalytic domain-containing protein</fullName>
    </recommendedName>
</protein>
<dbReference type="SUPFAM" id="SSF54368">
    <property type="entry name" value="Glutamine synthetase, N-terminal domain"/>
    <property type="match status" value="1"/>
</dbReference>
<evidence type="ECO:0000256" key="5">
    <source>
        <dbReference type="PROSITE-ProRule" id="PRU01331"/>
    </source>
</evidence>
<keyword evidence="2" id="KW-0436">Ligase</keyword>
<dbReference type="AlphaFoldDB" id="A0A815FIV1"/>
<evidence type="ECO:0000256" key="3">
    <source>
        <dbReference type="ARBA" id="ARBA00022741"/>
    </source>
</evidence>
<evidence type="ECO:0000313" key="8">
    <source>
        <dbReference type="EMBL" id="CAF1327329.1"/>
    </source>
</evidence>
<sequence>MLKLDDLRERVKKGEINQVVMSFPDMYGRLLGKRFDADFFLESAADNGTHCCNYLLACDMNMEPQPGYTYANWQRGFGDFHLVPDWTSLRLMSWQNKTATVMCDICDDKESDHVLVPYAPRSILRKQIDAASKLSYKILSASELEYYTYENSYRDAHAQNYEKSKLKPLGDYPEDYHLLQTAREEKYTEAFRQHLKASGVPVENSKGEAGIGQHELNIKFSDILSMADRHAIYKQCLKDVANQLGVSVTFMAKPFIDTVGSGCHIHLSMVNVSDGKNAFTADGNSTDSNDKFSPLFKHFLAGWLKYTPDVMVFYAPTINSYKRFVSASWAPTHLAWSYDNRTAAFRVVGKGQSTRIECRIPGADCNIYLAFAASLASGLRGVVDQLEPPPIFEGDIYQAKELPQVPETLKEAIHAFENSTFVREAFGEDVVNHYLNFYRQEQAAYEKSVTDWERHRYFEQI</sequence>
<evidence type="ECO:0000256" key="4">
    <source>
        <dbReference type="ARBA" id="ARBA00022840"/>
    </source>
</evidence>
<dbReference type="InterPro" id="IPR008146">
    <property type="entry name" value="Gln_synth_cat_dom"/>
</dbReference>
<evidence type="ECO:0000313" key="9">
    <source>
        <dbReference type="EMBL" id="CAF3859733.1"/>
    </source>
</evidence>